<dbReference type="InterPro" id="IPR002935">
    <property type="entry name" value="SAM_O-MeTrfase"/>
</dbReference>
<organism evidence="4 5">
    <name type="scientific">Haloplasma contractile SSD-17B</name>
    <dbReference type="NCBI Taxonomy" id="1033810"/>
    <lineage>
        <taxon>Bacteria</taxon>
        <taxon>Bacillati</taxon>
        <taxon>Mycoplasmatota</taxon>
        <taxon>Mollicutes</taxon>
        <taxon>Haloplasmatales</taxon>
        <taxon>Haloplasmataceae</taxon>
        <taxon>Haloplasma</taxon>
    </lineage>
</organism>
<dbReference type="RefSeq" id="WP_008826761.1">
    <property type="nucleotide sequence ID" value="NZ_AFNU02000002.1"/>
</dbReference>
<gene>
    <name evidence="4" type="ORF">HLPCO_000852</name>
</gene>
<dbReference type="EMBL" id="AFNU02000002">
    <property type="protein sequence ID" value="ERJ13228.1"/>
    <property type="molecule type" value="Genomic_DNA"/>
</dbReference>
<accession>U2EE08</accession>
<dbReference type="GO" id="GO:0008171">
    <property type="term" value="F:O-methyltransferase activity"/>
    <property type="evidence" value="ECO:0007669"/>
    <property type="project" value="InterPro"/>
</dbReference>
<evidence type="ECO:0000313" key="5">
    <source>
        <dbReference type="Proteomes" id="UP000005707"/>
    </source>
</evidence>
<evidence type="ECO:0000256" key="3">
    <source>
        <dbReference type="ARBA" id="ARBA00022691"/>
    </source>
</evidence>
<sequence length="205" mass="23220">MDVFNYIKSFLSSDHTSLDYLAKEYDVRRDIQPSVGLEVGKFLGMLIRLTGATRILELGSCIGYSTMWLSEGMKQTNGKVISIEYNKKLYDEAKENLAHANLLEYAELIHGDANNIVKQLPGKFDIILQDSNKLLYPDLLEQCIKLTRKNGIIIADDTLFKPMDIPNELSDPVHRYNELVFSDKRLYSTILPIGDGITVSVKLDD</sequence>
<protein>
    <submittedName>
        <fullName evidence="4">Trans-aconitate 2-methyltransferase protein</fullName>
        <ecNumber evidence="4">2.1.1.144</ecNumber>
    </submittedName>
</protein>
<dbReference type="eggNOG" id="COG4122">
    <property type="taxonomic scope" value="Bacteria"/>
</dbReference>
<dbReference type="InterPro" id="IPR029063">
    <property type="entry name" value="SAM-dependent_MTases_sf"/>
</dbReference>
<comment type="caution">
    <text evidence="4">The sequence shown here is derived from an EMBL/GenBank/DDBJ whole genome shotgun (WGS) entry which is preliminary data.</text>
</comment>
<evidence type="ECO:0000313" key="4">
    <source>
        <dbReference type="EMBL" id="ERJ13228.1"/>
    </source>
</evidence>
<dbReference type="PANTHER" id="PTHR43167:SF1">
    <property type="entry name" value="PUTATIVE (AFU_ORTHOLOGUE AFUA_6G01830)-RELATED"/>
    <property type="match status" value="1"/>
</dbReference>
<dbReference type="PANTHER" id="PTHR43167">
    <property type="entry name" value="PUTATIVE (AFU_ORTHOLOGUE AFUA_6G01830)-RELATED"/>
    <property type="match status" value="1"/>
</dbReference>
<proteinExistence type="predicted"/>
<name>U2EE08_9MOLU</name>
<dbReference type="InParanoid" id="U2EE08"/>
<dbReference type="Gene3D" id="3.40.50.150">
    <property type="entry name" value="Vaccinia Virus protein VP39"/>
    <property type="match status" value="1"/>
</dbReference>
<reference evidence="4 5" key="1">
    <citation type="journal article" date="2011" name="J. Bacteriol.">
        <title>Genome sequence of Haloplasma contractile, an unusual contractile bacterium from a deep-sea anoxic brine lake.</title>
        <authorList>
            <person name="Antunes A."/>
            <person name="Alam I."/>
            <person name="El Dorry H."/>
            <person name="Siam R."/>
            <person name="Robertson A."/>
            <person name="Bajic V.B."/>
            <person name="Stingl U."/>
        </authorList>
    </citation>
    <scope>NUCLEOTIDE SEQUENCE [LARGE SCALE GENOMIC DNA]</scope>
    <source>
        <strain evidence="4 5">SSD-17B</strain>
    </source>
</reference>
<keyword evidence="5" id="KW-1185">Reference proteome</keyword>
<dbReference type="PROSITE" id="PS51682">
    <property type="entry name" value="SAM_OMT_I"/>
    <property type="match status" value="1"/>
</dbReference>
<evidence type="ECO:0000256" key="2">
    <source>
        <dbReference type="ARBA" id="ARBA00022679"/>
    </source>
</evidence>
<dbReference type="GO" id="GO:0032259">
    <property type="term" value="P:methylation"/>
    <property type="evidence" value="ECO:0007669"/>
    <property type="project" value="UniProtKB-KW"/>
</dbReference>
<dbReference type="STRING" id="1033810.HLPCO_000852"/>
<dbReference type="SUPFAM" id="SSF53335">
    <property type="entry name" value="S-adenosyl-L-methionine-dependent methyltransferases"/>
    <property type="match status" value="1"/>
</dbReference>
<dbReference type="CDD" id="cd02440">
    <property type="entry name" value="AdoMet_MTases"/>
    <property type="match status" value="1"/>
</dbReference>
<evidence type="ECO:0000256" key="1">
    <source>
        <dbReference type="ARBA" id="ARBA00022603"/>
    </source>
</evidence>
<dbReference type="Proteomes" id="UP000005707">
    <property type="component" value="Unassembled WGS sequence"/>
</dbReference>
<keyword evidence="1 4" id="KW-0489">Methyltransferase</keyword>
<keyword evidence="3" id="KW-0949">S-adenosyl-L-methionine</keyword>
<keyword evidence="2 4" id="KW-0808">Transferase</keyword>
<dbReference type="Pfam" id="PF01596">
    <property type="entry name" value="Methyltransf_3"/>
    <property type="match status" value="1"/>
</dbReference>
<dbReference type="GO" id="GO:0030798">
    <property type="term" value="F:trans-aconitate 2-methyltransferase activity"/>
    <property type="evidence" value="ECO:0007669"/>
    <property type="project" value="UniProtKB-EC"/>
</dbReference>
<dbReference type="AlphaFoldDB" id="U2EE08"/>
<reference evidence="4 5" key="2">
    <citation type="journal article" date="2013" name="PLoS ONE">
        <title>INDIGO - INtegrated Data Warehouse of MIcrobial GenOmes with Examples from the Red Sea Extremophiles.</title>
        <authorList>
            <person name="Alam I."/>
            <person name="Antunes A."/>
            <person name="Kamau A.A."/>
            <person name="Ba Alawi W."/>
            <person name="Kalkatawi M."/>
            <person name="Stingl U."/>
            <person name="Bajic V.B."/>
        </authorList>
    </citation>
    <scope>NUCLEOTIDE SEQUENCE [LARGE SCALE GENOMIC DNA]</scope>
    <source>
        <strain evidence="4 5">SSD-17B</strain>
    </source>
</reference>
<dbReference type="EC" id="2.1.1.144" evidence="4"/>
<dbReference type="OrthoDB" id="9799672at2"/>